<dbReference type="EMBL" id="QUNO01000009">
    <property type="protein sequence ID" value="REH43849.1"/>
    <property type="molecule type" value="Genomic_DNA"/>
</dbReference>
<dbReference type="AlphaFoldDB" id="A0A3E0HEZ7"/>
<evidence type="ECO:0000313" key="2">
    <source>
        <dbReference type="Proteomes" id="UP000256269"/>
    </source>
</evidence>
<reference evidence="1 2" key="1">
    <citation type="submission" date="2018-08" db="EMBL/GenBank/DDBJ databases">
        <title>Genomic Encyclopedia of Archaeal and Bacterial Type Strains, Phase II (KMG-II): from individual species to whole genera.</title>
        <authorList>
            <person name="Goeker M."/>
        </authorList>
    </citation>
    <scope>NUCLEOTIDE SEQUENCE [LARGE SCALE GENOMIC DNA]</scope>
    <source>
        <strain evidence="1 2">DSM 45791</strain>
    </source>
</reference>
<accession>A0A3E0HEZ7</accession>
<proteinExistence type="predicted"/>
<evidence type="ECO:0008006" key="3">
    <source>
        <dbReference type="Google" id="ProtNLM"/>
    </source>
</evidence>
<organism evidence="1 2">
    <name type="scientific">Kutzneria buriramensis</name>
    <dbReference type="NCBI Taxonomy" id="1045776"/>
    <lineage>
        <taxon>Bacteria</taxon>
        <taxon>Bacillati</taxon>
        <taxon>Actinomycetota</taxon>
        <taxon>Actinomycetes</taxon>
        <taxon>Pseudonocardiales</taxon>
        <taxon>Pseudonocardiaceae</taxon>
        <taxon>Kutzneria</taxon>
    </lineage>
</organism>
<protein>
    <recommendedName>
        <fullName evidence="3">DUF4142 domain-containing protein</fullName>
    </recommendedName>
</protein>
<keyword evidence="2" id="KW-1185">Reference proteome</keyword>
<evidence type="ECO:0000313" key="1">
    <source>
        <dbReference type="EMBL" id="REH43849.1"/>
    </source>
</evidence>
<dbReference type="OrthoDB" id="3674617at2"/>
<dbReference type="RefSeq" id="WP_147328653.1">
    <property type="nucleotide sequence ID" value="NZ_CP144375.1"/>
</dbReference>
<gene>
    <name evidence="1" type="ORF">BCF44_109395</name>
</gene>
<sequence length="105" mass="10869">MKARAIPGACGAAVALYTAACGSTQVGLAAAPATPAPALTNTRYGPLSAADIKLMTLVRETSLREIPVGLQRSRNPQVRSAAQMIITQHVTLQQEDLTAAATPRS</sequence>
<dbReference type="Proteomes" id="UP000256269">
    <property type="component" value="Unassembled WGS sequence"/>
</dbReference>
<comment type="caution">
    <text evidence="1">The sequence shown here is derived from an EMBL/GenBank/DDBJ whole genome shotgun (WGS) entry which is preliminary data.</text>
</comment>
<name>A0A3E0HEZ7_9PSEU</name>